<dbReference type="RefSeq" id="WP_114070568.1">
    <property type="nucleotide sequence ID" value="NZ_CP030851.1"/>
</dbReference>
<geneLocation type="plasmid" evidence="1 2">
    <name>unnamed1</name>
</geneLocation>
<evidence type="ECO:0000313" key="1">
    <source>
        <dbReference type="EMBL" id="AXE21827.1"/>
    </source>
</evidence>
<name>A0A344TT56_9BACT</name>
<keyword evidence="2" id="KW-1185">Reference proteome</keyword>
<dbReference type="KEGG" id="run:DR864_28570"/>
<protein>
    <submittedName>
        <fullName evidence="1">Uncharacterized protein</fullName>
    </submittedName>
</protein>
<keyword evidence="1" id="KW-0614">Plasmid</keyword>
<organism evidence="1 2">
    <name type="scientific">Runella rosea</name>
    <dbReference type="NCBI Taxonomy" id="2259595"/>
    <lineage>
        <taxon>Bacteria</taxon>
        <taxon>Pseudomonadati</taxon>
        <taxon>Bacteroidota</taxon>
        <taxon>Cytophagia</taxon>
        <taxon>Cytophagales</taxon>
        <taxon>Spirosomataceae</taxon>
        <taxon>Runella</taxon>
    </lineage>
</organism>
<accession>A0A344TT56</accession>
<dbReference type="AlphaFoldDB" id="A0A344TT56"/>
<dbReference type="Pfam" id="PF05936">
    <property type="entry name" value="T6SS_VasE"/>
    <property type="match status" value="1"/>
</dbReference>
<dbReference type="EMBL" id="CP030851">
    <property type="protein sequence ID" value="AXE21827.1"/>
    <property type="molecule type" value="Genomic_DNA"/>
</dbReference>
<evidence type="ECO:0000313" key="2">
    <source>
        <dbReference type="Proteomes" id="UP000251993"/>
    </source>
</evidence>
<proteinExistence type="predicted"/>
<sequence length="131" mass="14878">MSLLDYKMKLGSAGVFYVVIKADPFKTVEIGDYNSDEGLNRRPNLTIKPALDLLSMHDMLSDAYSFPICRVRFESQRFSIDHEYIPPSVSIHGEGLLWYYESCGTLLNNVQQLAVQIVKKSVECRTEAALR</sequence>
<gene>
    <name evidence="1" type="ORF">DR864_28570</name>
</gene>
<reference evidence="1 2" key="1">
    <citation type="submission" date="2018-07" db="EMBL/GenBank/DDBJ databases">
        <title>Genome sequencing of Runella.</title>
        <authorList>
            <person name="Baek M.-G."/>
            <person name="Yi H."/>
        </authorList>
    </citation>
    <scope>NUCLEOTIDE SEQUENCE [LARGE SCALE GENOMIC DNA]</scope>
    <source>
        <strain evidence="1 2">HYN0085</strain>
        <plasmid evidence="1 2">unnamed1</plasmid>
    </source>
</reference>
<dbReference type="InterPro" id="IPR010263">
    <property type="entry name" value="T6SS_TssK"/>
</dbReference>
<dbReference type="Proteomes" id="UP000251993">
    <property type="component" value="Plasmid unnamed1"/>
</dbReference>